<evidence type="ECO:0000313" key="8">
    <source>
        <dbReference type="EMBL" id="KAJ6022590.1"/>
    </source>
</evidence>
<keyword evidence="9" id="KW-1185">Reference proteome</keyword>
<dbReference type="InterPro" id="IPR020846">
    <property type="entry name" value="MFS_dom"/>
</dbReference>
<name>A0AAD6HY26_PENCN</name>
<dbReference type="GO" id="GO:0016020">
    <property type="term" value="C:membrane"/>
    <property type="evidence" value="ECO:0007669"/>
    <property type="project" value="UniProtKB-SubCell"/>
</dbReference>
<feature type="transmembrane region" description="Helical" evidence="6">
    <location>
        <begin position="95"/>
        <end position="115"/>
    </location>
</feature>
<feature type="domain" description="Major facilitator superfamily (MFS) profile" evidence="7">
    <location>
        <begin position="56"/>
        <end position="469"/>
    </location>
</feature>
<gene>
    <name evidence="8" type="ORF">N7460_012985</name>
</gene>
<feature type="transmembrane region" description="Helical" evidence="6">
    <location>
        <begin position="122"/>
        <end position="141"/>
    </location>
</feature>
<dbReference type="InterPro" id="IPR011701">
    <property type="entry name" value="MFS"/>
</dbReference>
<keyword evidence="4 6" id="KW-1133">Transmembrane helix</keyword>
<evidence type="ECO:0000256" key="5">
    <source>
        <dbReference type="ARBA" id="ARBA00023136"/>
    </source>
</evidence>
<keyword evidence="5 6" id="KW-0472">Membrane</keyword>
<protein>
    <recommendedName>
        <fullName evidence="7">Major facilitator superfamily (MFS) profile domain-containing protein</fullName>
    </recommendedName>
</protein>
<feature type="transmembrane region" description="Helical" evidence="6">
    <location>
        <begin position="325"/>
        <end position="342"/>
    </location>
</feature>
<dbReference type="PANTHER" id="PTHR43791">
    <property type="entry name" value="PERMEASE-RELATED"/>
    <property type="match status" value="1"/>
</dbReference>
<feature type="transmembrane region" description="Helical" evidence="6">
    <location>
        <begin position="184"/>
        <end position="203"/>
    </location>
</feature>
<feature type="transmembrane region" description="Helical" evidence="6">
    <location>
        <begin position="153"/>
        <end position="172"/>
    </location>
</feature>
<dbReference type="CDD" id="cd17327">
    <property type="entry name" value="MFS_FEN2_like"/>
    <property type="match status" value="1"/>
</dbReference>
<feature type="transmembrane region" description="Helical" evidence="6">
    <location>
        <begin position="411"/>
        <end position="432"/>
    </location>
</feature>
<dbReference type="PANTHER" id="PTHR43791:SF52">
    <property type="entry name" value="TRANSPORTER, PUTATIVE (AFU_ORTHOLOGUE AFUA_1G11820)-RELATED"/>
    <property type="match status" value="1"/>
</dbReference>
<feature type="transmembrane region" description="Helical" evidence="6">
    <location>
        <begin position="215"/>
        <end position="237"/>
    </location>
</feature>
<dbReference type="GO" id="GO:0022857">
    <property type="term" value="F:transmembrane transporter activity"/>
    <property type="evidence" value="ECO:0007669"/>
    <property type="project" value="InterPro"/>
</dbReference>
<feature type="transmembrane region" description="Helical" evidence="6">
    <location>
        <begin position="438"/>
        <end position="464"/>
    </location>
</feature>
<feature type="transmembrane region" description="Helical" evidence="6">
    <location>
        <begin position="379"/>
        <end position="399"/>
    </location>
</feature>
<evidence type="ECO:0000256" key="1">
    <source>
        <dbReference type="ARBA" id="ARBA00004141"/>
    </source>
</evidence>
<reference evidence="8" key="1">
    <citation type="journal article" date="2023" name="IMA Fungus">
        <title>Comparative genomic study of the Penicillium genus elucidates a diverse pangenome and 15 lateral gene transfer events.</title>
        <authorList>
            <person name="Petersen C."/>
            <person name="Sorensen T."/>
            <person name="Nielsen M.R."/>
            <person name="Sondergaard T.E."/>
            <person name="Sorensen J.L."/>
            <person name="Fitzpatrick D.A."/>
            <person name="Frisvad J.C."/>
            <person name="Nielsen K.L."/>
        </authorList>
    </citation>
    <scope>NUCLEOTIDE SEQUENCE</scope>
    <source>
        <strain evidence="8">IBT 15450</strain>
    </source>
</reference>
<dbReference type="Pfam" id="PF07690">
    <property type="entry name" value="MFS_1"/>
    <property type="match status" value="1"/>
</dbReference>
<evidence type="ECO:0000256" key="2">
    <source>
        <dbReference type="ARBA" id="ARBA00022448"/>
    </source>
</evidence>
<feature type="transmembrane region" description="Helical" evidence="6">
    <location>
        <begin position="48"/>
        <end position="69"/>
    </location>
</feature>
<dbReference type="FunFam" id="1.20.1250.20:FF:000068">
    <property type="entry name" value="MFS general substrate transporter"/>
    <property type="match status" value="1"/>
</dbReference>
<evidence type="ECO:0000259" key="7">
    <source>
        <dbReference type="PROSITE" id="PS50850"/>
    </source>
</evidence>
<keyword evidence="2" id="KW-0813">Transport</keyword>
<dbReference type="PROSITE" id="PS50850">
    <property type="entry name" value="MFS"/>
    <property type="match status" value="1"/>
</dbReference>
<feature type="non-terminal residue" evidence="8">
    <location>
        <position position="501"/>
    </location>
</feature>
<keyword evidence="3 6" id="KW-0812">Transmembrane</keyword>
<evidence type="ECO:0000313" key="9">
    <source>
        <dbReference type="Proteomes" id="UP001219568"/>
    </source>
</evidence>
<dbReference type="AlphaFoldDB" id="A0AAD6HY26"/>
<reference evidence="8" key="2">
    <citation type="submission" date="2023-01" db="EMBL/GenBank/DDBJ databases">
        <authorList>
            <person name="Petersen C."/>
        </authorList>
    </citation>
    <scope>NUCLEOTIDE SEQUENCE</scope>
    <source>
        <strain evidence="8">IBT 15450</strain>
    </source>
</reference>
<evidence type="ECO:0000256" key="3">
    <source>
        <dbReference type="ARBA" id="ARBA00022692"/>
    </source>
</evidence>
<accession>A0AAD6HY26</accession>
<feature type="transmembrane region" description="Helical" evidence="6">
    <location>
        <begin position="349"/>
        <end position="367"/>
    </location>
</feature>
<comment type="subcellular location">
    <subcellularLocation>
        <location evidence="1">Membrane</location>
        <topology evidence="1">Multi-pass membrane protein</topology>
    </subcellularLocation>
</comment>
<evidence type="ECO:0000256" key="4">
    <source>
        <dbReference type="ARBA" id="ARBA00022989"/>
    </source>
</evidence>
<comment type="caution">
    <text evidence="8">The sequence shown here is derived from an EMBL/GenBank/DDBJ whole genome shotgun (WGS) entry which is preliminary data.</text>
</comment>
<dbReference type="SUPFAM" id="SSF103473">
    <property type="entry name" value="MFS general substrate transporter"/>
    <property type="match status" value="1"/>
</dbReference>
<evidence type="ECO:0000256" key="6">
    <source>
        <dbReference type="SAM" id="Phobius"/>
    </source>
</evidence>
<dbReference type="EMBL" id="JAQJZL010000016">
    <property type="protein sequence ID" value="KAJ6022590.1"/>
    <property type="molecule type" value="Genomic_DNA"/>
</dbReference>
<dbReference type="InterPro" id="IPR036259">
    <property type="entry name" value="MFS_trans_sf"/>
</dbReference>
<proteinExistence type="predicted"/>
<dbReference type="FunFam" id="1.20.1250.20:FF:000034">
    <property type="entry name" value="MFS general substrate transporter"/>
    <property type="match status" value="1"/>
</dbReference>
<organism evidence="8 9">
    <name type="scientific">Penicillium canescens</name>
    <dbReference type="NCBI Taxonomy" id="5083"/>
    <lineage>
        <taxon>Eukaryota</taxon>
        <taxon>Fungi</taxon>
        <taxon>Dikarya</taxon>
        <taxon>Ascomycota</taxon>
        <taxon>Pezizomycotina</taxon>
        <taxon>Eurotiomycetes</taxon>
        <taxon>Eurotiomycetidae</taxon>
        <taxon>Eurotiales</taxon>
        <taxon>Aspergillaceae</taxon>
        <taxon>Penicillium</taxon>
    </lineage>
</organism>
<feature type="transmembrane region" description="Helical" evidence="6">
    <location>
        <begin position="285"/>
        <end position="305"/>
    </location>
</feature>
<sequence length="501" mass="56353">IGSTRITLSLYPTISKMDPEKECDHETVEDVKSQSSTPELDRSAEKRLLWKLDIHVVPILMFLFLLAFLDRINIGNARLQGLEKDLGMEGHDYNIALFIFFIPYILFEVPSNLVLRKVPPSWWLSGIMFLWGIVTICQGVTKSFGGLVACRFLLGLFEAGFMPGCIYLIAMYYKRHELQWRLNVFFSASILAGAVSGLLAYAIAQMDGVAGYSGWRWIFIIEGLVTVVAAIVAKFLIVDWPEKASFLNEQERALLLQRLSEDHGEAQMNRFDKPAIKRTFSDIKLYLGPIMYFGIVNTGYASSFFTPTILKQLGWTSVRAQVMSIPIYIVATVIALATAFASDRLRHRFAFTLTGCIIATIGYVILICQKSVPVGARYFALYAITGGGYMTQPILMGWLSNNMGGHYKQSIASAMQIGFGNCGGLVASNVFFDSEAPTYATGFGVSLGMVWICGLACVVFFTYLHRENRLREQGKRDHRYQWPREELENLGDDHPSFRFTY</sequence>
<dbReference type="Proteomes" id="UP001219568">
    <property type="component" value="Unassembled WGS sequence"/>
</dbReference>
<dbReference type="Gene3D" id="1.20.1250.20">
    <property type="entry name" value="MFS general substrate transporter like domains"/>
    <property type="match status" value="2"/>
</dbReference>